<protein>
    <submittedName>
        <fullName evidence="6">Fhu operon transcription regulator</fullName>
    </submittedName>
</protein>
<dbReference type="CDD" id="cd05466">
    <property type="entry name" value="PBP2_LTTR_substrate"/>
    <property type="match status" value="1"/>
</dbReference>
<evidence type="ECO:0000256" key="3">
    <source>
        <dbReference type="ARBA" id="ARBA00023125"/>
    </source>
</evidence>
<accession>A0A805ZZB9</accession>
<dbReference type="Gene3D" id="1.10.10.10">
    <property type="entry name" value="Winged helix-like DNA-binding domain superfamily/Winged helix DNA-binding domain"/>
    <property type="match status" value="1"/>
</dbReference>
<dbReference type="GO" id="GO:0003677">
    <property type="term" value="F:DNA binding"/>
    <property type="evidence" value="ECO:0007669"/>
    <property type="project" value="UniProtKB-KW"/>
</dbReference>
<dbReference type="GeneID" id="29640120"/>
<evidence type="ECO:0000256" key="2">
    <source>
        <dbReference type="ARBA" id="ARBA00023015"/>
    </source>
</evidence>
<dbReference type="GO" id="GO:0005829">
    <property type="term" value="C:cytosol"/>
    <property type="evidence" value="ECO:0007669"/>
    <property type="project" value="TreeGrafter"/>
</dbReference>
<dbReference type="InterPro" id="IPR000847">
    <property type="entry name" value="LysR_HTH_N"/>
</dbReference>
<dbReference type="Pfam" id="PF00126">
    <property type="entry name" value="HTH_1"/>
    <property type="match status" value="1"/>
</dbReference>
<dbReference type="EMBL" id="CP000413">
    <property type="protein sequence ID" value="ABJ60446.1"/>
    <property type="molecule type" value="Genomic_DNA"/>
</dbReference>
<organism evidence="6 7">
    <name type="scientific">Lactobacillus gasseri (strain ATCC 33323 / DSM 20243 / BCRC 14619 / CIP 102991 / JCM 1131 / KCTC 3163 / NCIMB 11718 / NCTC 13722 / AM63)</name>
    <dbReference type="NCBI Taxonomy" id="324831"/>
    <lineage>
        <taxon>Bacteria</taxon>
        <taxon>Bacillati</taxon>
        <taxon>Bacillota</taxon>
        <taxon>Bacilli</taxon>
        <taxon>Lactobacillales</taxon>
        <taxon>Lactobacillaceae</taxon>
        <taxon>Lactobacillus</taxon>
    </lineage>
</organism>
<evidence type="ECO:0000259" key="5">
    <source>
        <dbReference type="PROSITE" id="PS50931"/>
    </source>
</evidence>
<evidence type="ECO:0000256" key="1">
    <source>
        <dbReference type="ARBA" id="ARBA00009437"/>
    </source>
</evidence>
<dbReference type="InterPro" id="IPR036388">
    <property type="entry name" value="WH-like_DNA-bd_sf"/>
</dbReference>
<dbReference type="Pfam" id="PF03466">
    <property type="entry name" value="LysR_substrate"/>
    <property type="match status" value="1"/>
</dbReference>
<comment type="similarity">
    <text evidence="1">Belongs to the LysR transcriptional regulatory family.</text>
</comment>
<name>A0A805ZZB9_LACGA</name>
<dbReference type="Gene3D" id="3.40.190.290">
    <property type="match status" value="1"/>
</dbReference>
<sequence>MDIKKLTIFINLAETRSFSKTAINMHVTQPTVTHTIKSIESEIGTQLFNTNKHYVTITENGKTFYHDIKPLINNYYSALQNIKKKNLNAASQITIGYSYTPFNQTYLPIWINNFHKINPNIKFNLTDLNHNDFKQDLISNNLDLVITTGRDAQGLSNIKRTILFSEYFKAIVPNDNILSKRKILNINDFTNQNMLFLDNTWAAIDLISLQNKIKNSVSNINITYANDISALDLLIKSQQGIALGLYCLYPELEGNSCYIPLNWKSKVELAILTSKTNRKKAVNSFIKSIVAYTHNITFNKN</sequence>
<keyword evidence="3" id="KW-0238">DNA-binding</keyword>
<keyword evidence="4" id="KW-0804">Transcription</keyword>
<gene>
    <name evidence="6" type="ordered locus">LGAS_1073</name>
</gene>
<dbReference type="RefSeq" id="WP_003647232.1">
    <property type="nucleotide sequence ID" value="NC_008530.1"/>
</dbReference>
<evidence type="ECO:0000313" key="7">
    <source>
        <dbReference type="Proteomes" id="UP000000664"/>
    </source>
</evidence>
<dbReference type="PROSITE" id="PS50931">
    <property type="entry name" value="HTH_LYSR"/>
    <property type="match status" value="1"/>
</dbReference>
<dbReference type="AlphaFoldDB" id="A0A805ZZB9"/>
<dbReference type="PANTHER" id="PTHR30419">
    <property type="entry name" value="HTH-TYPE TRANSCRIPTIONAL REGULATOR YBHD"/>
    <property type="match status" value="1"/>
</dbReference>
<dbReference type="GO" id="GO:0003700">
    <property type="term" value="F:DNA-binding transcription factor activity"/>
    <property type="evidence" value="ECO:0007669"/>
    <property type="project" value="InterPro"/>
</dbReference>
<evidence type="ECO:0000256" key="4">
    <source>
        <dbReference type="ARBA" id="ARBA00023163"/>
    </source>
</evidence>
<evidence type="ECO:0000313" key="6">
    <source>
        <dbReference type="EMBL" id="ABJ60446.1"/>
    </source>
</evidence>
<dbReference type="Proteomes" id="UP000000664">
    <property type="component" value="Chromosome"/>
</dbReference>
<keyword evidence="2" id="KW-0805">Transcription regulation</keyword>
<reference evidence="6 7" key="1">
    <citation type="journal article" date="2006" name="Proc. Natl. Acad. Sci. U.S.A.">
        <title>Comparative genomics of the lactic acid bacteria.</title>
        <authorList>
            <person name="Makarova K."/>
            <person name="Slesarev A."/>
            <person name="Wolf Y."/>
            <person name="Sorokin A."/>
            <person name="Mirkin B."/>
            <person name="Koonin E."/>
            <person name="Pavlov A."/>
            <person name="Pavlova N."/>
            <person name="Karamychev V."/>
            <person name="Polouchine N."/>
            <person name="Shakhova V."/>
            <person name="Grigoriev I."/>
            <person name="Lou Y."/>
            <person name="Rohksar D."/>
            <person name="Lucas S."/>
            <person name="Huang K."/>
            <person name="Goodstein D.M."/>
            <person name="Hawkins T."/>
            <person name="Plengvidhya V."/>
            <person name="Welker D."/>
            <person name="Hughes J."/>
            <person name="Goh Y."/>
            <person name="Benson A."/>
            <person name="Baldwin K."/>
            <person name="Lee J.H."/>
            <person name="Diaz-Muniz I."/>
            <person name="Dosti B."/>
            <person name="Smeianov V."/>
            <person name="Wechter W."/>
            <person name="Barabote R."/>
            <person name="Lorca G."/>
            <person name="Altermann E."/>
            <person name="Barrangou R."/>
            <person name="Ganesan B."/>
            <person name="Xie Y."/>
            <person name="Rawsthorne H."/>
            <person name="Tamir D."/>
            <person name="Parker C."/>
            <person name="Breidt F."/>
            <person name="Broadbent J."/>
            <person name="Hutkins R."/>
            <person name="O'Sullivan D."/>
            <person name="Steele J."/>
            <person name="Unlu G."/>
            <person name="Saier M."/>
            <person name="Klaenhammer T."/>
            <person name="Richardson P."/>
            <person name="Kozyavkin S."/>
            <person name="Weimer B."/>
            <person name="Mills D."/>
        </authorList>
    </citation>
    <scope>NUCLEOTIDE SEQUENCE [LARGE SCALE GENOMIC DNA]</scope>
    <source>
        <strain evidence="7">ATCC 33323 / DSM 20243 / BCRC 14619 / CIP 102991 / JCM 1131 / KCTC 3163 / NCIMB 11718 / NCTC 13722 / AM63</strain>
    </source>
</reference>
<dbReference type="KEGG" id="lga:LGAS_1073"/>
<dbReference type="PRINTS" id="PR00039">
    <property type="entry name" value="HTHLYSR"/>
</dbReference>
<dbReference type="InterPro" id="IPR036390">
    <property type="entry name" value="WH_DNA-bd_sf"/>
</dbReference>
<dbReference type="InterPro" id="IPR005119">
    <property type="entry name" value="LysR_subst-bd"/>
</dbReference>
<feature type="domain" description="HTH lysR-type" evidence="5">
    <location>
        <begin position="1"/>
        <end position="58"/>
    </location>
</feature>
<dbReference type="InterPro" id="IPR050950">
    <property type="entry name" value="HTH-type_LysR_regulators"/>
</dbReference>
<dbReference type="PANTHER" id="PTHR30419:SF28">
    <property type="entry name" value="HTH-TYPE TRANSCRIPTIONAL REGULATOR BSDA"/>
    <property type="match status" value="1"/>
</dbReference>
<dbReference type="SUPFAM" id="SSF46785">
    <property type="entry name" value="Winged helix' DNA-binding domain"/>
    <property type="match status" value="1"/>
</dbReference>
<dbReference type="SUPFAM" id="SSF53850">
    <property type="entry name" value="Periplasmic binding protein-like II"/>
    <property type="match status" value="1"/>
</dbReference>
<proteinExistence type="inferred from homology"/>